<evidence type="ECO:0000256" key="3">
    <source>
        <dbReference type="ARBA" id="ARBA00022670"/>
    </source>
</evidence>
<dbReference type="GO" id="GO:0043171">
    <property type="term" value="P:peptide catabolic process"/>
    <property type="evidence" value="ECO:0007669"/>
    <property type="project" value="TreeGrafter"/>
</dbReference>
<proteinExistence type="inferred from homology"/>
<evidence type="ECO:0000259" key="13">
    <source>
        <dbReference type="Pfam" id="PF11838"/>
    </source>
</evidence>
<dbReference type="SUPFAM" id="SSF55486">
    <property type="entry name" value="Metalloproteases ('zincins'), catalytic domain"/>
    <property type="match status" value="1"/>
</dbReference>
<feature type="domain" description="Aminopeptidase N-like N-terminal" evidence="14">
    <location>
        <begin position="1"/>
        <end position="90"/>
    </location>
</feature>
<dbReference type="InterPro" id="IPR034016">
    <property type="entry name" value="M1_APN-typ"/>
</dbReference>
<protein>
    <recommendedName>
        <fullName evidence="11">Aminopeptidase</fullName>
        <ecNumber evidence="11">3.4.11.-</ecNumber>
    </recommendedName>
</protein>
<dbReference type="AlphaFoldDB" id="A0A4P9XG21"/>
<name>A0A4P9XG21_9FUNG</name>
<evidence type="ECO:0000313" key="16">
    <source>
        <dbReference type="Proteomes" id="UP000271241"/>
    </source>
</evidence>
<dbReference type="STRING" id="78915.A0A4P9XG21"/>
<dbReference type="Gene3D" id="1.10.390.10">
    <property type="entry name" value="Neutral Protease Domain 2"/>
    <property type="match status" value="1"/>
</dbReference>
<feature type="site" description="Transition state stabilizer" evidence="10">
    <location>
        <position position="288"/>
    </location>
</feature>
<dbReference type="InterPro" id="IPR027268">
    <property type="entry name" value="Peptidase_M4/M1_CTD_sf"/>
</dbReference>
<dbReference type="FunFam" id="1.10.390.10:FF:000001">
    <property type="entry name" value="Aminopeptidase"/>
    <property type="match status" value="1"/>
</dbReference>
<evidence type="ECO:0000256" key="8">
    <source>
        <dbReference type="PIRSR" id="PIRSR634016-1"/>
    </source>
</evidence>
<dbReference type="InterPro" id="IPR014782">
    <property type="entry name" value="Peptidase_M1_dom"/>
</dbReference>
<evidence type="ECO:0000259" key="14">
    <source>
        <dbReference type="Pfam" id="PF17900"/>
    </source>
</evidence>
<dbReference type="GO" id="GO:0006508">
    <property type="term" value="P:proteolysis"/>
    <property type="evidence" value="ECO:0007669"/>
    <property type="project" value="UniProtKB-KW"/>
</dbReference>
<dbReference type="PANTHER" id="PTHR11533:SF174">
    <property type="entry name" value="PUROMYCIN-SENSITIVE AMINOPEPTIDASE-RELATED"/>
    <property type="match status" value="1"/>
</dbReference>
<dbReference type="PANTHER" id="PTHR11533">
    <property type="entry name" value="PROTEASE M1 ZINC METALLOPROTEASE"/>
    <property type="match status" value="1"/>
</dbReference>
<dbReference type="Pfam" id="PF17900">
    <property type="entry name" value="Peptidase_M1_N"/>
    <property type="match status" value="1"/>
</dbReference>
<dbReference type="InterPro" id="IPR042097">
    <property type="entry name" value="Aminopeptidase_N-like_N_sf"/>
</dbReference>
<evidence type="ECO:0000259" key="12">
    <source>
        <dbReference type="Pfam" id="PF01433"/>
    </source>
</evidence>
<dbReference type="GO" id="GO:0005737">
    <property type="term" value="C:cytoplasm"/>
    <property type="evidence" value="ECO:0007669"/>
    <property type="project" value="TreeGrafter"/>
</dbReference>
<evidence type="ECO:0000256" key="11">
    <source>
        <dbReference type="RuleBase" id="RU364040"/>
    </source>
</evidence>
<dbReference type="OrthoDB" id="10031169at2759"/>
<keyword evidence="7 11" id="KW-0482">Metalloprotease</keyword>
<evidence type="ECO:0000256" key="6">
    <source>
        <dbReference type="ARBA" id="ARBA00022833"/>
    </source>
</evidence>
<dbReference type="Gene3D" id="2.60.40.1730">
    <property type="entry name" value="tricorn interacting facor f3 domain"/>
    <property type="match status" value="1"/>
</dbReference>
<comment type="cofactor">
    <cofactor evidence="9 11">
        <name>Zn(2+)</name>
        <dbReference type="ChEBI" id="CHEBI:29105"/>
    </cofactor>
    <text evidence="9 11">Binds 1 zinc ion per subunit.</text>
</comment>
<comment type="similarity">
    <text evidence="1 11">Belongs to the peptidase M1 family.</text>
</comment>
<evidence type="ECO:0000256" key="10">
    <source>
        <dbReference type="PIRSR" id="PIRSR634016-4"/>
    </source>
</evidence>
<dbReference type="Proteomes" id="UP000271241">
    <property type="component" value="Unassembled WGS sequence"/>
</dbReference>
<evidence type="ECO:0000256" key="9">
    <source>
        <dbReference type="PIRSR" id="PIRSR634016-3"/>
    </source>
</evidence>
<gene>
    <name evidence="15" type="ORF">THASP1DRAFT_33664</name>
</gene>
<feature type="domain" description="Peptidase M1 membrane alanine aminopeptidase" evidence="12">
    <location>
        <begin position="130"/>
        <end position="347"/>
    </location>
</feature>
<dbReference type="EC" id="3.4.11.-" evidence="11"/>
<evidence type="ECO:0000313" key="15">
    <source>
        <dbReference type="EMBL" id="RKP04556.1"/>
    </source>
</evidence>
<evidence type="ECO:0000256" key="2">
    <source>
        <dbReference type="ARBA" id="ARBA00022438"/>
    </source>
</evidence>
<dbReference type="Gene3D" id="2.60.40.1910">
    <property type="match status" value="1"/>
</dbReference>
<dbReference type="FunFam" id="1.25.50.20:FF:000002">
    <property type="entry name" value="Aminopeptidase"/>
    <property type="match status" value="1"/>
</dbReference>
<dbReference type="GO" id="GO:0042277">
    <property type="term" value="F:peptide binding"/>
    <property type="evidence" value="ECO:0007669"/>
    <property type="project" value="TreeGrafter"/>
</dbReference>
<dbReference type="Pfam" id="PF01433">
    <property type="entry name" value="Peptidase_M1"/>
    <property type="match status" value="1"/>
</dbReference>
<keyword evidence="4 9" id="KW-0479">Metal-binding</keyword>
<dbReference type="InterPro" id="IPR024571">
    <property type="entry name" value="ERAP1-like_C_dom"/>
</dbReference>
<dbReference type="SUPFAM" id="SSF63737">
    <property type="entry name" value="Leukotriene A4 hydrolase N-terminal domain"/>
    <property type="match status" value="1"/>
</dbReference>
<sequence length="766" mass="85462">MSGFYRSSYQDKDGNKKFMGVTQFESTDARKAFPCWDEPAVKATFDVTLNVPKHLTALSNMNVISEQDVADNEALKAVTFATTPVVSTYLVAFAVGEFDYIEAKSSGEKNGKPILCRVYTPPGLSGEGEFALSITTRILEYFAEIFGQPYPLPKMDLIAVPDFEAGAMENWGLVTFRNVLLLWNKESSSARAKLNVASVVAHELAHQWFGNLVTMEWWSDLWLNEGFATWVGWLAVDHLFPEWAVWSQFVVDEVHRGLDLDALRSSHPIEVEVSDAAEIPQIFDAISYSKGGSVIRMLSNYMGRDTFLAGIRRYLKRHAFANASTDDLWRALSEESGLDISEFMTLWTRRIGYPVLTITNSDENTFTVRQNRFLSSGDVAAEEDAHLWWVPLALATEAGKVAPESSKALVLTKREETFDKPQHEAFFKLNHRQTGVYRVLYQKEHLAKLAAAIRAGQMAEVTDRISVLSDAAALASSGAGSTADVLALLESFENEQEYLVWREVSTRLHELHSLWFERPVEERAAIDTLTSRLFGKQVERLGWEFQDNENYLTAQLRTLAIARAGSSGNAGVIAEARARFAKFIDGDRTALHPDIRGSVFGILIKHGGSEDFDAVLKLYRESNIADQKLTALSALGCGHNAAIVESALSLSLSEDVRAQDTIYLYRSMAGNTAARRALWGFVQTNYDQLAENYKGSPSILSNIIKSACAQFASDADAKQIESFFAAREHRNVERAVQQSLERVRANAAWLERAQDEVSAWLKKHVV</sequence>
<dbReference type="PRINTS" id="PR00756">
    <property type="entry name" value="ALADIPTASE"/>
</dbReference>
<feature type="active site" description="Proton acceptor" evidence="8">
    <location>
        <position position="203"/>
    </location>
</feature>
<dbReference type="GO" id="GO:0016020">
    <property type="term" value="C:membrane"/>
    <property type="evidence" value="ECO:0007669"/>
    <property type="project" value="TreeGrafter"/>
</dbReference>
<feature type="binding site" evidence="9">
    <location>
        <position position="225"/>
    </location>
    <ligand>
        <name>Zn(2+)</name>
        <dbReference type="ChEBI" id="CHEBI:29105"/>
        <note>catalytic</note>
    </ligand>
</feature>
<evidence type="ECO:0000256" key="4">
    <source>
        <dbReference type="ARBA" id="ARBA00022723"/>
    </source>
</evidence>
<dbReference type="GO" id="GO:0008270">
    <property type="term" value="F:zinc ion binding"/>
    <property type="evidence" value="ECO:0007669"/>
    <property type="project" value="UniProtKB-UniRule"/>
</dbReference>
<evidence type="ECO:0000256" key="5">
    <source>
        <dbReference type="ARBA" id="ARBA00022801"/>
    </source>
</evidence>
<feature type="domain" description="ERAP1-like C-terminal" evidence="13">
    <location>
        <begin position="426"/>
        <end position="745"/>
    </location>
</feature>
<dbReference type="GO" id="GO:0005615">
    <property type="term" value="C:extracellular space"/>
    <property type="evidence" value="ECO:0007669"/>
    <property type="project" value="TreeGrafter"/>
</dbReference>
<keyword evidence="3 11" id="KW-0645">Protease</keyword>
<dbReference type="Gene3D" id="1.25.50.20">
    <property type="match status" value="1"/>
</dbReference>
<dbReference type="InterPro" id="IPR001930">
    <property type="entry name" value="Peptidase_M1"/>
</dbReference>
<keyword evidence="5 11" id="KW-0378">Hydrolase</keyword>
<dbReference type="InterPro" id="IPR050344">
    <property type="entry name" value="Peptidase_M1_aminopeptidases"/>
</dbReference>
<keyword evidence="2 11" id="KW-0031">Aminopeptidase</keyword>
<dbReference type="GO" id="GO:0070006">
    <property type="term" value="F:metalloaminopeptidase activity"/>
    <property type="evidence" value="ECO:0007669"/>
    <property type="project" value="TreeGrafter"/>
</dbReference>
<organism evidence="15 16">
    <name type="scientific">Thamnocephalis sphaerospora</name>
    <dbReference type="NCBI Taxonomy" id="78915"/>
    <lineage>
        <taxon>Eukaryota</taxon>
        <taxon>Fungi</taxon>
        <taxon>Fungi incertae sedis</taxon>
        <taxon>Zoopagomycota</taxon>
        <taxon>Zoopagomycotina</taxon>
        <taxon>Zoopagomycetes</taxon>
        <taxon>Zoopagales</taxon>
        <taxon>Sigmoideomycetaceae</taxon>
        <taxon>Thamnocephalis</taxon>
    </lineage>
</organism>
<dbReference type="Pfam" id="PF11838">
    <property type="entry name" value="ERAP1_C"/>
    <property type="match status" value="1"/>
</dbReference>
<feature type="binding site" evidence="9">
    <location>
        <position position="202"/>
    </location>
    <ligand>
        <name>Zn(2+)</name>
        <dbReference type="ChEBI" id="CHEBI:29105"/>
        <note>catalytic</note>
    </ligand>
</feature>
<feature type="binding site" evidence="9">
    <location>
        <position position="206"/>
    </location>
    <ligand>
        <name>Zn(2+)</name>
        <dbReference type="ChEBI" id="CHEBI:29105"/>
        <note>catalytic</note>
    </ligand>
</feature>
<dbReference type="CDD" id="cd09601">
    <property type="entry name" value="M1_APN-Q_like"/>
    <property type="match status" value="1"/>
</dbReference>
<accession>A0A4P9XG21</accession>
<evidence type="ECO:0000256" key="7">
    <source>
        <dbReference type="ARBA" id="ARBA00023049"/>
    </source>
</evidence>
<evidence type="ECO:0000256" key="1">
    <source>
        <dbReference type="ARBA" id="ARBA00010136"/>
    </source>
</evidence>
<dbReference type="EMBL" id="KZ993629">
    <property type="protein sequence ID" value="RKP04556.1"/>
    <property type="molecule type" value="Genomic_DNA"/>
</dbReference>
<reference evidence="16" key="1">
    <citation type="journal article" date="2018" name="Nat. Microbiol.">
        <title>Leveraging single-cell genomics to expand the fungal tree of life.</title>
        <authorList>
            <person name="Ahrendt S.R."/>
            <person name="Quandt C.A."/>
            <person name="Ciobanu D."/>
            <person name="Clum A."/>
            <person name="Salamov A."/>
            <person name="Andreopoulos B."/>
            <person name="Cheng J.F."/>
            <person name="Woyke T."/>
            <person name="Pelin A."/>
            <person name="Henrissat B."/>
            <person name="Reynolds N.K."/>
            <person name="Benny G.L."/>
            <person name="Smith M.E."/>
            <person name="James T.Y."/>
            <person name="Grigoriev I.V."/>
        </authorList>
    </citation>
    <scope>NUCLEOTIDE SEQUENCE [LARGE SCALE GENOMIC DNA]</scope>
    <source>
        <strain evidence="16">RSA 1356</strain>
    </source>
</reference>
<keyword evidence="16" id="KW-1185">Reference proteome</keyword>
<keyword evidence="6 9" id="KW-0862">Zinc</keyword>
<dbReference type="InterPro" id="IPR045357">
    <property type="entry name" value="Aminopeptidase_N-like_N"/>
</dbReference>